<dbReference type="KEGG" id="ote:Oter_3038"/>
<protein>
    <submittedName>
        <fullName evidence="2">Uncharacterized protein</fullName>
    </submittedName>
</protein>
<dbReference type="Proteomes" id="UP000007013">
    <property type="component" value="Chromosome"/>
</dbReference>
<dbReference type="STRING" id="452637.Oter_3038"/>
<gene>
    <name evidence="2" type="ordered locus">Oter_3038</name>
</gene>
<evidence type="ECO:0000313" key="3">
    <source>
        <dbReference type="Proteomes" id="UP000007013"/>
    </source>
</evidence>
<dbReference type="eggNOG" id="ENOG5032MGE">
    <property type="taxonomic scope" value="Bacteria"/>
</dbReference>
<feature type="transmembrane region" description="Helical" evidence="1">
    <location>
        <begin position="20"/>
        <end position="39"/>
    </location>
</feature>
<dbReference type="AlphaFoldDB" id="B1ZYZ5"/>
<sequence>MHSSTSNSDFDFVRTIPQVPWRSLLLAVTLITTAATVAWELHARSLGYAPTLNDTPDLWAEARASVKPDSLVLIGTSRMLFDTDLDVLEKGLGQRPVQLAIVGSSPFPVLVDLANDESFHGTVLLDIVPLMYLAPGGMAIEASEKALHRYHHWNYSQRWGHQLGVALEHQIAFLKQEDLTLQKLLERLPIPNRANARLMPPLPPYFYQLDRDRRARMFAEAAVAGSPLQQRVANGWLALFGMVPRPDTPEGKAFQQMVAPLIEQRMQETAKHIARIQARGGKVVFLRLPVSGPLVDLEESLAPRLTTWDRLVRDNGVPAIHFAEHPELSAFQCPEWSHLSAEQSVEFTSRLVPHLRAALQSPVQSLASASAPRSSALAH</sequence>
<name>B1ZYZ5_OPITP</name>
<keyword evidence="1" id="KW-0812">Transmembrane</keyword>
<dbReference type="HOGENOM" id="CLU_843696_0_0_0"/>
<accession>B1ZYZ5</accession>
<proteinExistence type="predicted"/>
<keyword evidence="1" id="KW-0472">Membrane</keyword>
<reference evidence="2 3" key="1">
    <citation type="journal article" date="2011" name="J. Bacteriol.">
        <title>Genome sequence of the verrucomicrobium Opitutus terrae PB90-1, an abundant inhabitant of rice paddy soil ecosystems.</title>
        <authorList>
            <person name="van Passel M.W."/>
            <person name="Kant R."/>
            <person name="Palva A."/>
            <person name="Copeland A."/>
            <person name="Lucas S."/>
            <person name="Lapidus A."/>
            <person name="Glavina del Rio T."/>
            <person name="Pitluck S."/>
            <person name="Goltsman E."/>
            <person name="Clum A."/>
            <person name="Sun H."/>
            <person name="Schmutz J."/>
            <person name="Larimer F.W."/>
            <person name="Land M.L."/>
            <person name="Hauser L."/>
            <person name="Kyrpides N."/>
            <person name="Mikhailova N."/>
            <person name="Richardson P.P."/>
            <person name="Janssen P.H."/>
            <person name="de Vos W.M."/>
            <person name="Smidt H."/>
        </authorList>
    </citation>
    <scope>NUCLEOTIDE SEQUENCE [LARGE SCALE GENOMIC DNA]</scope>
    <source>
        <strain evidence="3">DSM 11246 / JCM 15787 / PB90-1</strain>
    </source>
</reference>
<keyword evidence="1" id="KW-1133">Transmembrane helix</keyword>
<dbReference type="OrthoDB" id="581689at2"/>
<keyword evidence="3" id="KW-1185">Reference proteome</keyword>
<evidence type="ECO:0000256" key="1">
    <source>
        <dbReference type="SAM" id="Phobius"/>
    </source>
</evidence>
<evidence type="ECO:0000313" key="2">
    <source>
        <dbReference type="EMBL" id="ACB76318.1"/>
    </source>
</evidence>
<dbReference type="EMBL" id="CP001032">
    <property type="protein sequence ID" value="ACB76318.1"/>
    <property type="molecule type" value="Genomic_DNA"/>
</dbReference>
<organism evidence="2 3">
    <name type="scientific">Opitutus terrae (strain DSM 11246 / JCM 15787 / PB90-1)</name>
    <dbReference type="NCBI Taxonomy" id="452637"/>
    <lineage>
        <taxon>Bacteria</taxon>
        <taxon>Pseudomonadati</taxon>
        <taxon>Verrucomicrobiota</taxon>
        <taxon>Opitutia</taxon>
        <taxon>Opitutales</taxon>
        <taxon>Opitutaceae</taxon>
        <taxon>Opitutus</taxon>
    </lineage>
</organism>
<dbReference type="RefSeq" id="WP_012375847.1">
    <property type="nucleotide sequence ID" value="NC_010571.1"/>
</dbReference>